<name>A0A4R1YZ68_9RHOB</name>
<evidence type="ECO:0000313" key="1">
    <source>
        <dbReference type="EMBL" id="TCM86555.1"/>
    </source>
</evidence>
<organism evidence="1 2">
    <name type="scientific">Rhodovulum steppense</name>
    <dbReference type="NCBI Taxonomy" id="540251"/>
    <lineage>
        <taxon>Bacteria</taxon>
        <taxon>Pseudomonadati</taxon>
        <taxon>Pseudomonadota</taxon>
        <taxon>Alphaproteobacteria</taxon>
        <taxon>Rhodobacterales</taxon>
        <taxon>Paracoccaceae</taxon>
        <taxon>Rhodovulum</taxon>
    </lineage>
</organism>
<dbReference type="Proteomes" id="UP000295277">
    <property type="component" value="Unassembled WGS sequence"/>
</dbReference>
<dbReference type="InterPro" id="IPR038287">
    <property type="entry name" value="Cse2_sf"/>
</dbReference>
<dbReference type="InterPro" id="IPR013382">
    <property type="entry name" value="CRISPR-assoc_prot_Cse2"/>
</dbReference>
<sequence length="176" mass="19502">MSETTDDMARNAVAIAAALAAADSGEKAEARRMDEGGAPIFWRQVARLKLPRWQEAGWLRFTRMVAILTPASAGQTIHDPKRPVGAVLADGGSPLADLRPPNRPFVSEQRLARLLAARGDARRDALERAIRMLARNHPSMNVVDLARLNYGRDRNELARAYYQRIDFAPTEESQDA</sequence>
<comment type="caution">
    <text evidence="1">The sequence shown here is derived from an EMBL/GenBank/DDBJ whole genome shotgun (WGS) entry which is preliminary data.</text>
</comment>
<accession>A0A4R1YZ68</accession>
<keyword evidence="2" id="KW-1185">Reference proteome</keyword>
<evidence type="ECO:0000313" key="2">
    <source>
        <dbReference type="Proteomes" id="UP000295277"/>
    </source>
</evidence>
<dbReference type="OrthoDB" id="7858625at2"/>
<protein>
    <submittedName>
        <fullName evidence="1">CRISPR type I-E-associated protein CasB/Cse2</fullName>
    </submittedName>
</protein>
<dbReference type="Gene3D" id="1.10.520.40">
    <property type="entry name" value="CRISPR-associated protein Cse2"/>
    <property type="match status" value="1"/>
</dbReference>
<reference evidence="1 2" key="1">
    <citation type="submission" date="2019-03" db="EMBL/GenBank/DDBJ databases">
        <title>Genomic Encyclopedia of Type Strains, Phase IV (KMG-IV): sequencing the most valuable type-strain genomes for metagenomic binning, comparative biology and taxonomic classification.</title>
        <authorList>
            <person name="Goeker M."/>
        </authorList>
    </citation>
    <scope>NUCLEOTIDE SEQUENCE [LARGE SCALE GENOMIC DNA]</scope>
    <source>
        <strain evidence="1 2">DSM 21153</strain>
    </source>
</reference>
<gene>
    <name evidence="1" type="ORF">EV216_104106</name>
</gene>
<proteinExistence type="predicted"/>
<dbReference type="Pfam" id="PF09485">
    <property type="entry name" value="CRISPR_Cse2"/>
    <property type="match status" value="1"/>
</dbReference>
<dbReference type="AlphaFoldDB" id="A0A4R1YZ68"/>
<dbReference type="EMBL" id="SLVM01000004">
    <property type="protein sequence ID" value="TCM86555.1"/>
    <property type="molecule type" value="Genomic_DNA"/>
</dbReference>